<feature type="transmembrane region" description="Helical" evidence="6">
    <location>
        <begin position="360"/>
        <end position="380"/>
    </location>
</feature>
<feature type="domain" description="ABC-2 type transporter transmembrane" evidence="7">
    <location>
        <begin position="22"/>
        <end position="382"/>
    </location>
</feature>
<evidence type="ECO:0000256" key="1">
    <source>
        <dbReference type="ARBA" id="ARBA00004651"/>
    </source>
</evidence>
<evidence type="ECO:0000256" key="6">
    <source>
        <dbReference type="SAM" id="Phobius"/>
    </source>
</evidence>
<feature type="transmembrane region" description="Helical" evidence="6">
    <location>
        <begin position="273"/>
        <end position="293"/>
    </location>
</feature>
<comment type="caution">
    <text evidence="8">The sequence shown here is derived from an EMBL/GenBank/DDBJ whole genome shotgun (WGS) entry which is preliminary data.</text>
</comment>
<dbReference type="PANTHER" id="PTHR30294">
    <property type="entry name" value="MEMBRANE COMPONENT OF ABC TRANSPORTER YHHJ-RELATED"/>
    <property type="match status" value="1"/>
</dbReference>
<evidence type="ECO:0000256" key="4">
    <source>
        <dbReference type="ARBA" id="ARBA00022989"/>
    </source>
</evidence>
<protein>
    <recommendedName>
        <fullName evidence="7">ABC-2 type transporter transmembrane domain-containing protein</fullName>
    </recommendedName>
</protein>
<evidence type="ECO:0000259" key="7">
    <source>
        <dbReference type="Pfam" id="PF12698"/>
    </source>
</evidence>
<dbReference type="AlphaFoldDB" id="A0A510Y7P8"/>
<dbReference type="InterPro" id="IPR051449">
    <property type="entry name" value="ABC-2_transporter_component"/>
</dbReference>
<comment type="subcellular location">
    <subcellularLocation>
        <location evidence="1">Cell membrane</location>
        <topology evidence="1">Multi-pass membrane protein</topology>
    </subcellularLocation>
</comment>
<evidence type="ECO:0000256" key="5">
    <source>
        <dbReference type="ARBA" id="ARBA00023136"/>
    </source>
</evidence>
<gene>
    <name evidence="8" type="primary">yhaP</name>
    <name evidence="8" type="ORF">MHA01_13620</name>
</gene>
<dbReference type="EMBL" id="BJUN01000006">
    <property type="protein sequence ID" value="GEK58457.1"/>
    <property type="molecule type" value="Genomic_DNA"/>
</dbReference>
<dbReference type="PANTHER" id="PTHR30294:SF29">
    <property type="entry name" value="MULTIDRUG ABC TRANSPORTER PERMEASE YBHS-RELATED"/>
    <property type="match status" value="1"/>
</dbReference>
<feature type="transmembrane region" description="Helical" evidence="6">
    <location>
        <begin position="314"/>
        <end position="340"/>
    </location>
</feature>
<keyword evidence="4 6" id="KW-1133">Transmembrane helix</keyword>
<dbReference type="Proteomes" id="UP000321051">
    <property type="component" value="Unassembled WGS sequence"/>
</dbReference>
<dbReference type="GO" id="GO:0140359">
    <property type="term" value="F:ABC-type transporter activity"/>
    <property type="evidence" value="ECO:0007669"/>
    <property type="project" value="InterPro"/>
</dbReference>
<keyword evidence="3 6" id="KW-0812">Transmembrane</keyword>
<dbReference type="InterPro" id="IPR013525">
    <property type="entry name" value="ABC2_TM"/>
</dbReference>
<dbReference type="Pfam" id="PF12698">
    <property type="entry name" value="ABC2_membrane_3"/>
    <property type="match status" value="1"/>
</dbReference>
<evidence type="ECO:0000313" key="9">
    <source>
        <dbReference type="Proteomes" id="UP000321051"/>
    </source>
</evidence>
<dbReference type="GO" id="GO:0005886">
    <property type="term" value="C:plasma membrane"/>
    <property type="evidence" value="ECO:0007669"/>
    <property type="project" value="UniProtKB-SubCell"/>
</dbReference>
<keyword evidence="2" id="KW-1003">Cell membrane</keyword>
<reference evidence="8 9" key="1">
    <citation type="submission" date="2019-07" db="EMBL/GenBank/DDBJ databases">
        <title>Whole genome shotgun sequence of Marinococcus halophilus NBRC 102359.</title>
        <authorList>
            <person name="Hosoyama A."/>
            <person name="Uohara A."/>
            <person name="Ohji S."/>
            <person name="Ichikawa N."/>
        </authorList>
    </citation>
    <scope>NUCLEOTIDE SEQUENCE [LARGE SCALE GENOMIC DNA]</scope>
    <source>
        <strain evidence="8 9">NBRC 102359</strain>
    </source>
</reference>
<dbReference type="STRING" id="1371.GCA_900166605_01491"/>
<name>A0A510Y7P8_MARHA</name>
<feature type="transmembrane region" description="Helical" evidence="6">
    <location>
        <begin position="179"/>
        <end position="204"/>
    </location>
</feature>
<keyword evidence="9" id="KW-1185">Reference proteome</keyword>
<feature type="transmembrane region" description="Helical" evidence="6">
    <location>
        <begin position="225"/>
        <end position="253"/>
    </location>
</feature>
<evidence type="ECO:0000256" key="2">
    <source>
        <dbReference type="ARBA" id="ARBA00022475"/>
    </source>
</evidence>
<organism evidence="8 9">
    <name type="scientific">Marinococcus halophilus</name>
    <dbReference type="NCBI Taxonomy" id="1371"/>
    <lineage>
        <taxon>Bacteria</taxon>
        <taxon>Bacillati</taxon>
        <taxon>Bacillota</taxon>
        <taxon>Bacilli</taxon>
        <taxon>Bacillales</taxon>
        <taxon>Bacillaceae</taxon>
        <taxon>Marinococcus</taxon>
    </lineage>
</organism>
<evidence type="ECO:0000256" key="3">
    <source>
        <dbReference type="ARBA" id="ARBA00022692"/>
    </source>
</evidence>
<feature type="transmembrane region" description="Helical" evidence="6">
    <location>
        <begin position="21"/>
        <end position="41"/>
    </location>
</feature>
<keyword evidence="5 6" id="KW-0472">Membrane</keyword>
<accession>A0A510Y7P8</accession>
<proteinExistence type="predicted"/>
<sequence length="411" mass="44716">MRPMRNMWRIFAHTFRVRAGAKSFIVSTAIMLIVVLVALSLPRIIDFFGSGEADINSLAVVNQSESLQLPEEAAGIELHTYAREEQAEKAWNSGETDGYLLFENNGSEYLGSLYTDEEAGETVQALSAGIQQTHVSQYAEELGISGEEVQNITAPVQIAESTEEAEGSGGSSTEEGFNLLSYAVVFVIYIYSLMCGIMIAMQIAKDKEQRVMEILISSASPVQHLFGRAFGVSAIWLFQMALVAVTAVIYVNVTGLDNITSLISATGGAAVSTWIYAVVFLLLGIVLYGTLYAMVGSMAAKTEEVQNFSQPLTFLLVGAFILSNFGLAAPGNIFVTASSFIPFFTPFTMFVRTNALDVPWWQIGISIGLTLALVAAAAWFSVRLYRGSVLVYSGDSFSRRVKQARELARKK</sequence>
<evidence type="ECO:0000313" key="8">
    <source>
        <dbReference type="EMBL" id="GEK58457.1"/>
    </source>
</evidence>